<dbReference type="Proteomes" id="UP000176803">
    <property type="component" value="Unassembled WGS sequence"/>
</dbReference>
<accession>A0A1F7I2U4</accession>
<sequence length="64" mass="7449">MVIKAYLKKQHTRQFTSRVQVFYEAGNYEHGVYARKLKRDLSGKRKQKAHWAGLAVSRLIESAV</sequence>
<comment type="caution">
    <text evidence="1">The sequence shown here is derived from an EMBL/GenBank/DDBJ whole genome shotgun (WGS) entry which is preliminary data.</text>
</comment>
<gene>
    <name evidence="1" type="ORF">A3F03_03065</name>
</gene>
<protein>
    <submittedName>
        <fullName evidence="1">Uncharacterized protein</fullName>
    </submittedName>
</protein>
<name>A0A1F7I2U4_9BACT</name>
<reference evidence="1 2" key="1">
    <citation type="journal article" date="2016" name="Nat. Commun.">
        <title>Thousands of microbial genomes shed light on interconnected biogeochemical processes in an aquifer system.</title>
        <authorList>
            <person name="Anantharaman K."/>
            <person name="Brown C.T."/>
            <person name="Hug L.A."/>
            <person name="Sharon I."/>
            <person name="Castelle C.J."/>
            <person name="Probst A.J."/>
            <person name="Thomas B.C."/>
            <person name="Singh A."/>
            <person name="Wilkins M.J."/>
            <person name="Karaoz U."/>
            <person name="Brodie E.L."/>
            <person name="Williams K.H."/>
            <person name="Hubbard S.S."/>
            <person name="Banfield J.F."/>
        </authorList>
    </citation>
    <scope>NUCLEOTIDE SEQUENCE [LARGE SCALE GENOMIC DNA]</scope>
</reference>
<proteinExistence type="predicted"/>
<dbReference type="AlphaFoldDB" id="A0A1F7I2U4"/>
<organism evidence="1 2">
    <name type="scientific">Candidatus Roizmanbacteria bacterium RIFCSPHIGHO2_12_FULL_41_11</name>
    <dbReference type="NCBI Taxonomy" id="1802052"/>
    <lineage>
        <taxon>Bacteria</taxon>
        <taxon>Candidatus Roizmaniibacteriota</taxon>
    </lineage>
</organism>
<evidence type="ECO:0000313" key="1">
    <source>
        <dbReference type="EMBL" id="OGK37708.1"/>
    </source>
</evidence>
<evidence type="ECO:0000313" key="2">
    <source>
        <dbReference type="Proteomes" id="UP000176803"/>
    </source>
</evidence>
<dbReference type="EMBL" id="MGAC01000033">
    <property type="protein sequence ID" value="OGK37708.1"/>
    <property type="molecule type" value="Genomic_DNA"/>
</dbReference>